<evidence type="ECO:0008006" key="3">
    <source>
        <dbReference type="Google" id="ProtNLM"/>
    </source>
</evidence>
<dbReference type="OrthoDB" id="4426339at2"/>
<sequence length="267" mass="28550">MTSRLRLRPDVSILRLPDGGIQIGLDVETPVVLPDAPPHAEAALMGLRRGLTAHEFADVVPGLPHSWARITLATLTHQGLTTPWHHDQPSAVIVGSGAVADAVAATLEPGTPLVAPHSWRPESHPGKLVLVCPETPEPDRVLTRELTISGRTHLVLHAEPERAIVGPLVTPDSACLTCTDLIRRDLDPAWPHLLLQLCRTTAVPHPSQTAWIAGMAAAQVRAWSAGFVPDTWGTTIELSRADGSLGTRSWARRLDCAAHAAAHRCAA</sequence>
<comment type="caution">
    <text evidence="1">The sequence shown here is derived from an EMBL/GenBank/DDBJ whole genome shotgun (WGS) entry which is preliminary data.</text>
</comment>
<dbReference type="RefSeq" id="WP_129457233.1">
    <property type="nucleotide sequence ID" value="NZ_PPCV01000001.1"/>
</dbReference>
<reference evidence="1 2" key="1">
    <citation type="submission" date="2018-01" db="EMBL/GenBank/DDBJ databases">
        <title>Lactibacter flavus gen. nov., sp. nov., a novel bacterium of the family Propionibacteriaceae isolated from raw milk and dairy products.</title>
        <authorList>
            <person name="Wenning M."/>
            <person name="Breitenwieser F."/>
            <person name="Huptas C."/>
            <person name="von Neubeck M."/>
            <person name="Busse H.-J."/>
            <person name="Scherer S."/>
        </authorList>
    </citation>
    <scope>NUCLEOTIDE SEQUENCE [LARGE SCALE GENOMIC DNA]</scope>
    <source>
        <strain evidence="1 2">VG341</strain>
    </source>
</reference>
<dbReference type="EMBL" id="PPCV01000001">
    <property type="protein sequence ID" value="RXW33267.1"/>
    <property type="molecule type" value="Genomic_DNA"/>
</dbReference>
<dbReference type="AlphaFoldDB" id="A0A4Q2EI45"/>
<evidence type="ECO:0000313" key="1">
    <source>
        <dbReference type="EMBL" id="RXW33267.1"/>
    </source>
</evidence>
<name>A0A4Q2EI45_9ACTN</name>
<accession>A0A4Q2EI45</accession>
<keyword evidence="2" id="KW-1185">Reference proteome</keyword>
<protein>
    <recommendedName>
        <fullName evidence="3">Bacteriocin biosynthesis cyclodehydratase domain-containing protein</fullName>
    </recommendedName>
</protein>
<gene>
    <name evidence="1" type="ORF">C1706_00400</name>
</gene>
<proteinExistence type="predicted"/>
<evidence type="ECO:0000313" key="2">
    <source>
        <dbReference type="Proteomes" id="UP000290624"/>
    </source>
</evidence>
<dbReference type="Proteomes" id="UP000290624">
    <property type="component" value="Unassembled WGS sequence"/>
</dbReference>
<dbReference type="Gene3D" id="3.40.50.720">
    <property type="entry name" value="NAD(P)-binding Rossmann-like Domain"/>
    <property type="match status" value="1"/>
</dbReference>
<organism evidence="1 2">
    <name type="scientific">Propioniciclava flava</name>
    <dbReference type="NCBI Taxonomy" id="2072026"/>
    <lineage>
        <taxon>Bacteria</taxon>
        <taxon>Bacillati</taxon>
        <taxon>Actinomycetota</taxon>
        <taxon>Actinomycetes</taxon>
        <taxon>Propionibacteriales</taxon>
        <taxon>Propionibacteriaceae</taxon>
        <taxon>Propioniciclava</taxon>
    </lineage>
</organism>